<dbReference type="NCBIfam" id="TIGR01655">
    <property type="entry name" value="yxeA_fam"/>
    <property type="match status" value="1"/>
</dbReference>
<protein>
    <submittedName>
        <fullName evidence="1">YxeA family protein</fullName>
    </submittedName>
</protein>
<dbReference type="PROSITE" id="PS51257">
    <property type="entry name" value="PROKAR_LIPOPROTEIN"/>
    <property type="match status" value="1"/>
</dbReference>
<sequence>MVKRKFVVVLLVLLFSCIAVYFAMYTNDKLDRLNPFVKEQLSYAKVPNHENIEELRGQALVDAQRYEDIQSYDEKGRGNSYLLTFTGYDPSQKYVKIRHKGKWVYHIEYISENEYDKKINQY</sequence>
<dbReference type="RefSeq" id="WP_016999760.1">
    <property type="nucleotide sequence ID" value="NZ_CP116807.1"/>
</dbReference>
<dbReference type="Proteomes" id="UP001223261">
    <property type="component" value="Chromosome"/>
</dbReference>
<dbReference type="PANTHER" id="PTHR36433">
    <property type="entry name" value="HYPOTHETICAL CYTOSOLIC PROTEIN"/>
    <property type="match status" value="1"/>
</dbReference>
<dbReference type="SUPFAM" id="SSF159121">
    <property type="entry name" value="BC4932-like"/>
    <property type="match status" value="1"/>
</dbReference>
<gene>
    <name evidence="1" type="ORF">PYH69_04280</name>
</gene>
<dbReference type="EMBL" id="CP118848">
    <property type="protein sequence ID" value="WHI60857.1"/>
    <property type="molecule type" value="Genomic_DNA"/>
</dbReference>
<organism evidence="1 2">
    <name type="scientific">Mammaliicoccus lentus</name>
    <name type="common">Staphylococcus lentus</name>
    <dbReference type="NCBI Taxonomy" id="42858"/>
    <lineage>
        <taxon>Bacteria</taxon>
        <taxon>Bacillati</taxon>
        <taxon>Bacillota</taxon>
        <taxon>Bacilli</taxon>
        <taxon>Bacillales</taxon>
        <taxon>Staphylococcaceae</taxon>
        <taxon>Mammaliicoccus</taxon>
    </lineage>
</organism>
<name>A0AAX3W6S3_MAMLE</name>
<evidence type="ECO:0000313" key="1">
    <source>
        <dbReference type="EMBL" id="WHI60857.1"/>
    </source>
</evidence>
<proteinExistence type="predicted"/>
<dbReference type="AlphaFoldDB" id="A0AAX3W6S3"/>
<reference evidence="1" key="1">
    <citation type="journal article" date="2023" name="Antibiotics">
        <title>Prevalence and Molecular Characterization of Methicillin-Resistant Staphylococci (MRS) and Mammaliicocci (MRM) in Dromedary Camels from Algeria: First Detection of SCCmec-mecC Hybrid in Methicillin-Resistant Mammaliicoccus lentus.</title>
        <authorList>
            <person name="Belhout C."/>
            <person name="Boyen F."/>
            <person name="Vereecke N."/>
            <person name="Theuns S."/>
            <person name="Taibi N."/>
            <person name="Stegger M."/>
            <person name="de la Fe-Rodriguez P.Y."/>
            <person name="Bouayad L."/>
            <person name="Elgroud R."/>
            <person name="Butaye P."/>
        </authorList>
    </citation>
    <scope>NUCLEOTIDE SEQUENCE</scope>
    <source>
        <strain evidence="1">7048</strain>
    </source>
</reference>
<dbReference type="InterPro" id="IPR006542">
    <property type="entry name" value="DUF1093"/>
</dbReference>
<accession>A0AAX3W6S3</accession>
<evidence type="ECO:0000313" key="2">
    <source>
        <dbReference type="Proteomes" id="UP001223261"/>
    </source>
</evidence>
<dbReference type="InterPro" id="IPR036166">
    <property type="entry name" value="YxeA-like_sf"/>
</dbReference>
<dbReference type="PANTHER" id="PTHR36433:SF3">
    <property type="entry name" value="YXEA FAMILY PROTEIN"/>
    <property type="match status" value="1"/>
</dbReference>
<dbReference type="Gene3D" id="2.40.50.480">
    <property type="match status" value="1"/>
</dbReference>